<proteinExistence type="predicted"/>
<dbReference type="InterPro" id="IPR029035">
    <property type="entry name" value="DHS-like_NAD/FAD-binding_dom"/>
</dbReference>
<name>A0A9X4B6T1_ENTFC</name>
<evidence type="ECO:0000313" key="1">
    <source>
        <dbReference type="EMBL" id="MDC4248717.1"/>
    </source>
</evidence>
<gene>
    <name evidence="1" type="ORF">M3X98_11795</name>
</gene>
<dbReference type="AlphaFoldDB" id="A0A9X4B6T1"/>
<evidence type="ECO:0008006" key="3">
    <source>
        <dbReference type="Google" id="ProtNLM"/>
    </source>
</evidence>
<protein>
    <recommendedName>
        <fullName evidence="3">SIR2 family protein</fullName>
    </recommendedName>
</protein>
<accession>A0A9X4B6T1</accession>
<dbReference type="Proteomes" id="UP001141166">
    <property type="component" value="Unassembled WGS sequence"/>
</dbReference>
<evidence type="ECO:0000313" key="2">
    <source>
        <dbReference type="Proteomes" id="UP001141166"/>
    </source>
</evidence>
<reference evidence="1" key="1">
    <citation type="submission" date="2022-05" db="EMBL/GenBank/DDBJ databases">
        <title>Draft genome sequences of Clostridium perfringens strains isolated from Peru.</title>
        <authorList>
            <person name="Hurtado R."/>
            <person name="Lima L."/>
            <person name="Sousa T."/>
            <person name="Jaiswal A.K."/>
            <person name="Tiwari S."/>
            <person name="Maturrano L."/>
            <person name="Brenig B."/>
            <person name="Azevedo V."/>
        </authorList>
    </citation>
    <scope>NUCLEOTIDE SEQUENCE</scope>
    <source>
        <strain evidence="1">CP4</strain>
    </source>
</reference>
<comment type="caution">
    <text evidence="1">The sequence shown here is derived from an EMBL/GenBank/DDBJ whole genome shotgun (WGS) entry which is preliminary data.</text>
</comment>
<feature type="non-terminal residue" evidence="1">
    <location>
        <position position="111"/>
    </location>
</feature>
<organism evidence="1 2">
    <name type="scientific">Enterococcus faecium</name>
    <name type="common">Streptococcus faecium</name>
    <dbReference type="NCBI Taxonomy" id="1352"/>
    <lineage>
        <taxon>Bacteria</taxon>
        <taxon>Bacillati</taxon>
        <taxon>Bacillota</taxon>
        <taxon>Bacilli</taxon>
        <taxon>Lactobacillales</taxon>
        <taxon>Enterococcaceae</taxon>
        <taxon>Enterococcus</taxon>
    </lineage>
</organism>
<dbReference type="EMBL" id="JAMWMK010000023">
    <property type="protein sequence ID" value="MDC4248717.1"/>
    <property type="molecule type" value="Genomic_DNA"/>
</dbReference>
<sequence length="111" mass="12887">MRKDIFIKRYAKAIQEGNAAVFAGAGISISAGVFSWKDLVKPFAEEMGLDIEKEYDLTRVIQYYINEKKNRHTITQKIVNIVHEETTDTLDILTDLPIQTYWTTNYDRLIE</sequence>
<dbReference type="SUPFAM" id="SSF52467">
    <property type="entry name" value="DHS-like NAD/FAD-binding domain"/>
    <property type="match status" value="1"/>
</dbReference>